<dbReference type="Gene3D" id="2.30.40.10">
    <property type="entry name" value="Urease, subunit C, domain 1"/>
    <property type="match status" value="2"/>
</dbReference>
<dbReference type="AlphaFoldDB" id="Q1ILN8"/>
<dbReference type="Proteomes" id="UP000002432">
    <property type="component" value="Chromosome"/>
</dbReference>
<dbReference type="InterPro" id="IPR011059">
    <property type="entry name" value="Metal-dep_hydrolase_composite"/>
</dbReference>
<dbReference type="eggNOG" id="COG1228">
    <property type="taxonomic scope" value="Bacteria"/>
</dbReference>
<sequence length="680" mass="73516">MKTSVLKLFCAVLLAASAFAQNDAAAKVKENDPPADVPADATRSTFLMMGNKAGQEAVWKTPDGVTHALFEFNDRGRGPRQVSDYHFDAKGNVLSRVTHGHDYLKSPADESFSVDTSGSASWKNPSEQGSKHVSGPAFYLGMSTPPMDTALLVQAALANHGSIALLPEGEARVTKVVEKTVEANGKKATVAAYSITGLDFSPSTVWLDDKLKFFAGGGTWAMVIREGFEPAAKTLVDAQQEIDAKRSRELAQKLMHHPSGDILIHDVALFDSQSGKLILGQDVRISSNKIKSVTPTALDIKATESVIDGRGKYLIPGIWDMHAHVGDNDGLLNLQAGVTTVRDMGNDIDDLMSRRKRIEAGEELGTRIIACGLIDGPGPYQGPTKILAGNEKEARDFVDKFAALGYPQIKIYSSMKPELVPVIIDEAHKHNMRVSGHIPAGMIASQAVEEGYNEIQHANFLMLNFLPDVKNTETTARFTAVAQRGADVDVNSQAVKDFIKLLQDKNVDLDVTMSVFEEMLIARPGHISPTLASVADRLPPQIRRGALNSGLPVPSGMDQKYKDSWANTERMVKAMYDAGIPIESGTDAMAGFALDREFELHEEIGIPPAKVLQDATLGAAKIMSKDAELGSIAPGKLADVVLLDADPTQSTKNLRRTNTVIKDGVIYYPAEIDRELGIKP</sequence>
<dbReference type="KEGG" id="aba:Acid345_3211"/>
<dbReference type="Gene3D" id="3.20.20.140">
    <property type="entry name" value="Metal-dependent hydrolases"/>
    <property type="match status" value="2"/>
</dbReference>
<dbReference type="HOGENOM" id="CLU_018437_0_0_0"/>
<protein>
    <submittedName>
        <fullName evidence="4">Amidohydrolase</fullName>
    </submittedName>
</protein>
<keyword evidence="5" id="KW-1185">Reference proteome</keyword>
<dbReference type="PANTHER" id="PTHR43135:SF3">
    <property type="entry name" value="ALPHA-D-RIBOSE 1-METHYLPHOSPHONATE 5-TRIPHOSPHATE DIPHOSPHATASE"/>
    <property type="match status" value="1"/>
</dbReference>
<reference evidence="4 5" key="1">
    <citation type="journal article" date="2009" name="Appl. Environ. Microbiol.">
        <title>Three genomes from the phylum Acidobacteria provide insight into the lifestyles of these microorganisms in soils.</title>
        <authorList>
            <person name="Ward N.L."/>
            <person name="Challacombe J.F."/>
            <person name="Janssen P.H."/>
            <person name="Henrissat B."/>
            <person name="Coutinho P.M."/>
            <person name="Wu M."/>
            <person name="Xie G."/>
            <person name="Haft D.H."/>
            <person name="Sait M."/>
            <person name="Badger J."/>
            <person name="Barabote R.D."/>
            <person name="Bradley B."/>
            <person name="Brettin T.S."/>
            <person name="Brinkac L.M."/>
            <person name="Bruce D."/>
            <person name="Creasy T."/>
            <person name="Daugherty S.C."/>
            <person name="Davidsen T.M."/>
            <person name="DeBoy R.T."/>
            <person name="Detter J.C."/>
            <person name="Dodson R.J."/>
            <person name="Durkin A.S."/>
            <person name="Ganapathy A."/>
            <person name="Gwinn-Giglio M."/>
            <person name="Han C.S."/>
            <person name="Khouri H."/>
            <person name="Kiss H."/>
            <person name="Kothari S.P."/>
            <person name="Madupu R."/>
            <person name="Nelson K.E."/>
            <person name="Nelson W.C."/>
            <person name="Paulsen I."/>
            <person name="Penn K."/>
            <person name="Ren Q."/>
            <person name="Rosovitz M.J."/>
            <person name="Selengut J.D."/>
            <person name="Shrivastava S."/>
            <person name="Sullivan S.A."/>
            <person name="Tapia R."/>
            <person name="Thompson L.S."/>
            <person name="Watkins K.L."/>
            <person name="Yang Q."/>
            <person name="Yu C."/>
            <person name="Zafar N."/>
            <person name="Zhou L."/>
            <person name="Kuske C.R."/>
        </authorList>
    </citation>
    <scope>NUCLEOTIDE SEQUENCE [LARGE SCALE GENOMIC DNA]</scope>
    <source>
        <strain evidence="4 5">Ellin345</strain>
    </source>
</reference>
<keyword evidence="2" id="KW-0732">Signal</keyword>
<dbReference type="OrthoDB" id="9765769at2"/>
<feature type="chain" id="PRO_5004190929" evidence="2">
    <location>
        <begin position="21"/>
        <end position="680"/>
    </location>
</feature>
<accession>Q1ILN8</accession>
<evidence type="ECO:0000256" key="1">
    <source>
        <dbReference type="SAM" id="MobiDB-lite"/>
    </source>
</evidence>
<dbReference type="STRING" id="204669.Acid345_3211"/>
<dbReference type="Pfam" id="PF01979">
    <property type="entry name" value="Amidohydro_1"/>
    <property type="match status" value="1"/>
</dbReference>
<name>Q1ILN8_KORVE</name>
<evidence type="ECO:0000313" key="5">
    <source>
        <dbReference type="Proteomes" id="UP000002432"/>
    </source>
</evidence>
<proteinExistence type="predicted"/>
<dbReference type="SUPFAM" id="SSF51338">
    <property type="entry name" value="Composite domain of metallo-dependent hydrolases"/>
    <property type="match status" value="1"/>
</dbReference>
<feature type="signal peptide" evidence="2">
    <location>
        <begin position="1"/>
        <end position="20"/>
    </location>
</feature>
<dbReference type="InterPro" id="IPR006680">
    <property type="entry name" value="Amidohydro-rel"/>
</dbReference>
<feature type="domain" description="Amidohydrolase-related" evidence="3">
    <location>
        <begin position="333"/>
        <end position="664"/>
    </location>
</feature>
<dbReference type="GO" id="GO:0016810">
    <property type="term" value="F:hydrolase activity, acting on carbon-nitrogen (but not peptide) bonds"/>
    <property type="evidence" value="ECO:0007669"/>
    <property type="project" value="InterPro"/>
</dbReference>
<dbReference type="InterPro" id="IPR051781">
    <property type="entry name" value="Metallo-dep_Hydrolase"/>
</dbReference>
<dbReference type="InterPro" id="IPR032466">
    <property type="entry name" value="Metal_Hydrolase"/>
</dbReference>
<evidence type="ECO:0000259" key="3">
    <source>
        <dbReference type="Pfam" id="PF01979"/>
    </source>
</evidence>
<dbReference type="PANTHER" id="PTHR43135">
    <property type="entry name" value="ALPHA-D-RIBOSE 1-METHYLPHOSPHONATE 5-TRIPHOSPHATE DIPHOSPHATASE"/>
    <property type="match status" value="1"/>
</dbReference>
<evidence type="ECO:0000313" key="4">
    <source>
        <dbReference type="EMBL" id="ABF42212.1"/>
    </source>
</evidence>
<organism evidence="4 5">
    <name type="scientific">Koribacter versatilis (strain Ellin345)</name>
    <dbReference type="NCBI Taxonomy" id="204669"/>
    <lineage>
        <taxon>Bacteria</taxon>
        <taxon>Pseudomonadati</taxon>
        <taxon>Acidobacteriota</taxon>
        <taxon>Terriglobia</taxon>
        <taxon>Terriglobales</taxon>
        <taxon>Candidatus Korobacteraceae</taxon>
        <taxon>Candidatus Korobacter</taxon>
    </lineage>
</organism>
<dbReference type="EnsemblBacteria" id="ABF42212">
    <property type="protein sequence ID" value="ABF42212"/>
    <property type="gene ID" value="Acid345_3211"/>
</dbReference>
<dbReference type="SUPFAM" id="SSF51556">
    <property type="entry name" value="Metallo-dependent hydrolases"/>
    <property type="match status" value="1"/>
</dbReference>
<feature type="compositionally biased region" description="Polar residues" evidence="1">
    <location>
        <begin position="113"/>
        <end position="128"/>
    </location>
</feature>
<dbReference type="EMBL" id="CP000360">
    <property type="protein sequence ID" value="ABF42212.1"/>
    <property type="molecule type" value="Genomic_DNA"/>
</dbReference>
<feature type="region of interest" description="Disordered" evidence="1">
    <location>
        <begin position="108"/>
        <end position="129"/>
    </location>
</feature>
<dbReference type="RefSeq" id="WP_011524011.1">
    <property type="nucleotide sequence ID" value="NC_008009.1"/>
</dbReference>
<evidence type="ECO:0000256" key="2">
    <source>
        <dbReference type="SAM" id="SignalP"/>
    </source>
</evidence>
<gene>
    <name evidence="4" type="ordered locus">Acid345_3211</name>
</gene>